<accession>A0AAN8FWM2</accession>
<dbReference type="GO" id="GO:0009986">
    <property type="term" value="C:cell surface"/>
    <property type="evidence" value="ECO:0007669"/>
    <property type="project" value="InterPro"/>
</dbReference>
<dbReference type="GO" id="GO:0005576">
    <property type="term" value="C:extracellular region"/>
    <property type="evidence" value="ECO:0007669"/>
    <property type="project" value="UniProtKB-SubCell"/>
</dbReference>
<comment type="subcellular location">
    <subcellularLocation>
        <location evidence="1">Secreted</location>
    </subcellularLocation>
</comment>
<reference evidence="6 7" key="1">
    <citation type="submission" date="2019-10" db="EMBL/GenBank/DDBJ databases">
        <title>Assembly and Annotation for the nematode Trichostrongylus colubriformis.</title>
        <authorList>
            <person name="Martin J."/>
        </authorList>
    </citation>
    <scope>NUCLEOTIDE SEQUENCE [LARGE SCALE GENOMIC DNA]</scope>
    <source>
        <strain evidence="6">G859</strain>
        <tissue evidence="6">Whole worm</tissue>
    </source>
</reference>
<dbReference type="AlphaFoldDB" id="A0AAN8FWM2"/>
<dbReference type="Pfam" id="PF01060">
    <property type="entry name" value="TTR-52"/>
    <property type="match status" value="1"/>
</dbReference>
<evidence type="ECO:0000313" key="6">
    <source>
        <dbReference type="EMBL" id="KAK5985695.1"/>
    </source>
</evidence>
<keyword evidence="3" id="KW-0964">Secreted</keyword>
<evidence type="ECO:0000256" key="1">
    <source>
        <dbReference type="ARBA" id="ARBA00004613"/>
    </source>
</evidence>
<evidence type="ECO:0000256" key="5">
    <source>
        <dbReference type="SAM" id="SignalP"/>
    </source>
</evidence>
<feature type="signal peptide" evidence="5">
    <location>
        <begin position="1"/>
        <end position="19"/>
    </location>
</feature>
<name>A0AAN8FWM2_TRICO</name>
<proteinExistence type="inferred from homology"/>
<dbReference type="InterPro" id="IPR001534">
    <property type="entry name" value="Transthyretin-like"/>
</dbReference>
<dbReference type="Proteomes" id="UP001331761">
    <property type="component" value="Unassembled WGS sequence"/>
</dbReference>
<dbReference type="EMBL" id="WIXE01001436">
    <property type="protein sequence ID" value="KAK5985695.1"/>
    <property type="molecule type" value="Genomic_DNA"/>
</dbReference>
<organism evidence="6 7">
    <name type="scientific">Trichostrongylus colubriformis</name>
    <name type="common">Black scour worm</name>
    <dbReference type="NCBI Taxonomy" id="6319"/>
    <lineage>
        <taxon>Eukaryota</taxon>
        <taxon>Metazoa</taxon>
        <taxon>Ecdysozoa</taxon>
        <taxon>Nematoda</taxon>
        <taxon>Chromadorea</taxon>
        <taxon>Rhabditida</taxon>
        <taxon>Rhabditina</taxon>
        <taxon>Rhabditomorpha</taxon>
        <taxon>Strongyloidea</taxon>
        <taxon>Trichostrongylidae</taxon>
        <taxon>Trichostrongylus</taxon>
    </lineage>
</organism>
<keyword evidence="4 5" id="KW-0732">Signal</keyword>
<sequence length="183" mass="20702">MDACKNFLLLIIYLTISLSRKEVPQHHAIAVSGMVCCGKAVDGAVVVLWQNDSARKYAYSRVRTNKFGQFLLKGYEKDRPITPVLRVIHKCQEDCEFEINLSKVKFTYDTTEEVHDLGVIQLDRLHGTSNATWHFYVTSIDAALKGVTSHIELIKLTVLKDFDLRPTGIMVSDCVTLEAKLRT</sequence>
<evidence type="ECO:0000256" key="3">
    <source>
        <dbReference type="ARBA" id="ARBA00022525"/>
    </source>
</evidence>
<evidence type="ECO:0000256" key="4">
    <source>
        <dbReference type="ARBA" id="ARBA00022729"/>
    </source>
</evidence>
<keyword evidence="7" id="KW-1185">Reference proteome</keyword>
<dbReference type="PANTHER" id="PTHR21700">
    <property type="entry name" value="TRANSTHYRETIN-LIKE FAMILY PROTEIN-RELATED"/>
    <property type="match status" value="1"/>
</dbReference>
<comment type="similarity">
    <text evidence="2">Belongs to the nematode transthyretin-like family.</text>
</comment>
<comment type="caution">
    <text evidence="6">The sequence shown here is derived from an EMBL/GenBank/DDBJ whole genome shotgun (WGS) entry which is preliminary data.</text>
</comment>
<protein>
    <recommendedName>
        <fullName evidence="8">Transthyretin-like family protein</fullName>
    </recommendedName>
</protein>
<evidence type="ECO:0008006" key="8">
    <source>
        <dbReference type="Google" id="ProtNLM"/>
    </source>
</evidence>
<gene>
    <name evidence="6" type="ORF">GCK32_010278</name>
</gene>
<evidence type="ECO:0000256" key="2">
    <source>
        <dbReference type="ARBA" id="ARBA00010112"/>
    </source>
</evidence>
<feature type="chain" id="PRO_5042936340" description="Transthyretin-like family protein" evidence="5">
    <location>
        <begin position="20"/>
        <end position="183"/>
    </location>
</feature>
<dbReference type="Gene3D" id="2.60.40.3330">
    <property type="match status" value="1"/>
</dbReference>
<dbReference type="InterPro" id="IPR038479">
    <property type="entry name" value="Transthyretin-like_sf"/>
</dbReference>
<evidence type="ECO:0000313" key="7">
    <source>
        <dbReference type="Proteomes" id="UP001331761"/>
    </source>
</evidence>